<evidence type="ECO:0000256" key="8">
    <source>
        <dbReference type="PIRSR" id="PIRSR000350-3"/>
    </source>
</evidence>
<dbReference type="PRINTS" id="PR00368">
    <property type="entry name" value="FADPNR"/>
</dbReference>
<proteinExistence type="inferred from homology"/>
<dbReference type="EMBL" id="FORX01000017">
    <property type="protein sequence ID" value="SFK22667.1"/>
    <property type="molecule type" value="Genomic_DNA"/>
</dbReference>
<dbReference type="GO" id="GO:0050660">
    <property type="term" value="F:flavin adenine dinucleotide binding"/>
    <property type="evidence" value="ECO:0007669"/>
    <property type="project" value="TreeGrafter"/>
</dbReference>
<feature type="binding site" evidence="8">
    <location>
        <position position="150"/>
    </location>
    <ligand>
        <name>FAD</name>
        <dbReference type="ChEBI" id="CHEBI:57692"/>
    </ligand>
</feature>
<keyword evidence="2 10" id="KW-0285">Flavoprotein</keyword>
<evidence type="ECO:0000259" key="11">
    <source>
        <dbReference type="Pfam" id="PF02852"/>
    </source>
</evidence>
<dbReference type="InterPro" id="IPR012999">
    <property type="entry name" value="Pyr_OxRdtase_I_AS"/>
</dbReference>
<dbReference type="PIRSF" id="PIRSF000350">
    <property type="entry name" value="Mercury_reductase_MerA"/>
    <property type="match status" value="1"/>
</dbReference>
<evidence type="ECO:0000256" key="10">
    <source>
        <dbReference type="RuleBase" id="RU003691"/>
    </source>
</evidence>
<evidence type="ECO:0000256" key="9">
    <source>
        <dbReference type="PIRSR" id="PIRSR000350-4"/>
    </source>
</evidence>
<dbReference type="AlphaFoldDB" id="A0A1I3XSP4"/>
<feature type="domain" description="FAD/NAD(P)-binding" evidence="12">
    <location>
        <begin position="39"/>
        <end position="353"/>
    </location>
</feature>
<evidence type="ECO:0000256" key="4">
    <source>
        <dbReference type="ARBA" id="ARBA00022857"/>
    </source>
</evidence>
<dbReference type="RefSeq" id="WP_092377420.1">
    <property type="nucleotide sequence ID" value="NZ_FORX01000017.1"/>
</dbReference>
<evidence type="ECO:0000256" key="6">
    <source>
        <dbReference type="ARBA" id="ARBA00023157"/>
    </source>
</evidence>
<name>A0A1I3XSP4_9BACT</name>
<dbReference type="GO" id="GO:0003955">
    <property type="term" value="F:NAD(P)H dehydrogenase (quinone) activity"/>
    <property type="evidence" value="ECO:0007669"/>
    <property type="project" value="TreeGrafter"/>
</dbReference>
<dbReference type="Proteomes" id="UP000198635">
    <property type="component" value="Unassembled WGS sequence"/>
</dbReference>
<feature type="binding site" evidence="8">
    <location>
        <position position="302"/>
    </location>
    <ligand>
        <name>NAD(+)</name>
        <dbReference type="ChEBI" id="CHEBI:57540"/>
    </ligand>
</feature>
<sequence length="513" mass="55045">MADSKVHSVKLEPRDEHNRALESLVHPSGWTNPRPRPVYNLVVIGGGTAGLVCAAGAAGLGAKVALIERDFLGGDCLNFGCVPSKALLRAGRAAAAVRDAGDFGVHVPDGTRVDFGQVMERMRRLRASIAPSDSAQRFRDLGVDVFLGQGRFTDPHTVEVGGERLSFVKAVVATGARAAAPPIEGLETVRYLTNETIFSLTELPRRLAVIGTGPVGCELAQAFARFGSEVLLIESSRDILPKEDRDAAEIVRKALLKDGVKLLCCGKEVKVSGADGDKIRLVANSKAGSYDEVVDELLIAVGRKPNVEGLGLEEAGVTFSAKGVQVDDHLRTTNPDIFAAGDVCSPFQFTHAADFMARTVLRNALFKGRAKVSALTIPWCTYTEPEIAHVGLTERDATEKGIAVDTFTRSLDEVDRAILEGQTDGFVRVHVRKGTDRIVGATIVAGNAGDMISEISLAMTSGLGLGKIANTIHPYPTQGEAIRQVADAYNRGRLTPLVKSLFGYWLAWQRRRK</sequence>
<dbReference type="PRINTS" id="PR00411">
    <property type="entry name" value="PNDRDTASEI"/>
</dbReference>
<comment type="similarity">
    <text evidence="1 10">Belongs to the class-I pyridine nucleotide-disulfide oxidoreductase family.</text>
</comment>
<keyword evidence="8" id="KW-0547">Nucleotide-binding</keyword>
<dbReference type="Gene3D" id="3.50.50.60">
    <property type="entry name" value="FAD/NAD(P)-binding domain"/>
    <property type="match status" value="2"/>
</dbReference>
<keyword evidence="7 10" id="KW-0676">Redox-active center</keyword>
<dbReference type="FunFam" id="3.50.50.60:FF:000379">
    <property type="entry name" value="Mercuric reductase"/>
    <property type="match status" value="1"/>
</dbReference>
<feature type="domain" description="Pyridine nucleotide-disulphide oxidoreductase dimerisation" evidence="11">
    <location>
        <begin position="377"/>
        <end position="484"/>
    </location>
</feature>
<dbReference type="InterPro" id="IPR036188">
    <property type="entry name" value="FAD/NAD-bd_sf"/>
</dbReference>
<evidence type="ECO:0000256" key="1">
    <source>
        <dbReference type="ARBA" id="ARBA00007532"/>
    </source>
</evidence>
<keyword evidence="5 10" id="KW-0560">Oxidoreductase</keyword>
<feature type="binding site" evidence="8">
    <location>
        <position position="85"/>
    </location>
    <ligand>
        <name>FAD</name>
        <dbReference type="ChEBI" id="CHEBI:57692"/>
    </ligand>
</feature>
<evidence type="ECO:0000256" key="5">
    <source>
        <dbReference type="ARBA" id="ARBA00023002"/>
    </source>
</evidence>
<dbReference type="FunFam" id="3.30.390.30:FF:000001">
    <property type="entry name" value="Dihydrolipoyl dehydrogenase"/>
    <property type="match status" value="1"/>
</dbReference>
<keyword evidence="6" id="KW-1015">Disulfide bond</keyword>
<organism evidence="13 14">
    <name type="scientific">Desulfomicrobium apsheronum</name>
    <dbReference type="NCBI Taxonomy" id="52560"/>
    <lineage>
        <taxon>Bacteria</taxon>
        <taxon>Pseudomonadati</taxon>
        <taxon>Thermodesulfobacteriota</taxon>
        <taxon>Desulfovibrionia</taxon>
        <taxon>Desulfovibrionales</taxon>
        <taxon>Desulfomicrobiaceae</taxon>
        <taxon>Desulfomicrobium</taxon>
    </lineage>
</organism>
<dbReference type="Gene3D" id="3.30.390.30">
    <property type="match status" value="1"/>
</dbReference>
<dbReference type="InterPro" id="IPR001100">
    <property type="entry name" value="Pyr_nuc-diS_OxRdtase"/>
</dbReference>
<dbReference type="PROSITE" id="PS00076">
    <property type="entry name" value="PYRIDINE_REDOX_1"/>
    <property type="match status" value="1"/>
</dbReference>
<dbReference type="SUPFAM" id="SSF55424">
    <property type="entry name" value="FAD/NAD-linked reductases, dimerisation (C-terminal) domain"/>
    <property type="match status" value="1"/>
</dbReference>
<dbReference type="InterPro" id="IPR016156">
    <property type="entry name" value="FAD/NAD-linked_Rdtase_dimer_sf"/>
</dbReference>
<keyword evidence="8" id="KW-0520">NAD</keyword>
<evidence type="ECO:0000256" key="7">
    <source>
        <dbReference type="ARBA" id="ARBA00023284"/>
    </source>
</evidence>
<feature type="binding site" evidence="8">
    <location>
        <position position="234"/>
    </location>
    <ligand>
        <name>NAD(+)</name>
        <dbReference type="ChEBI" id="CHEBI:57540"/>
    </ligand>
</feature>
<evidence type="ECO:0000256" key="3">
    <source>
        <dbReference type="ARBA" id="ARBA00022827"/>
    </source>
</evidence>
<keyword evidence="14" id="KW-1185">Reference proteome</keyword>
<gene>
    <name evidence="13" type="ORF">SAMN04488082_11770</name>
</gene>
<keyword evidence="4" id="KW-0521">NADP</keyword>
<evidence type="ECO:0000256" key="2">
    <source>
        <dbReference type="ARBA" id="ARBA00022630"/>
    </source>
</evidence>
<keyword evidence="3 8" id="KW-0274">FAD</keyword>
<comment type="cofactor">
    <cofactor evidence="8">
        <name>FAD</name>
        <dbReference type="ChEBI" id="CHEBI:57692"/>
    </cofactor>
    <text evidence="8">Binds 1 FAD per subunit.</text>
</comment>
<dbReference type="Pfam" id="PF02852">
    <property type="entry name" value="Pyr_redox_dim"/>
    <property type="match status" value="1"/>
</dbReference>
<keyword evidence="13" id="KW-0670">Pyruvate</keyword>
<dbReference type="PANTHER" id="PTHR43014">
    <property type="entry name" value="MERCURIC REDUCTASE"/>
    <property type="match status" value="1"/>
</dbReference>
<dbReference type="STRING" id="52560.SAMN04488082_11770"/>
<dbReference type="InterPro" id="IPR004099">
    <property type="entry name" value="Pyr_nucl-diS_OxRdtase_dimer"/>
</dbReference>
<dbReference type="OrthoDB" id="9786429at2"/>
<evidence type="ECO:0000313" key="13">
    <source>
        <dbReference type="EMBL" id="SFK22667.1"/>
    </source>
</evidence>
<feature type="binding site" evidence="8">
    <location>
        <begin position="211"/>
        <end position="218"/>
    </location>
    <ligand>
        <name>NAD(+)</name>
        <dbReference type="ChEBI" id="CHEBI:57540"/>
    </ligand>
</feature>
<protein>
    <submittedName>
        <fullName evidence="13">Pyruvate/2-oxoglutarate dehydrogenase complex, dihydrolipoamide dehydrogenase (E3) component</fullName>
    </submittedName>
</protein>
<feature type="disulfide bond" description="Redox-active" evidence="9">
    <location>
        <begin position="76"/>
        <end position="81"/>
    </location>
</feature>
<dbReference type="NCBIfam" id="NF004991">
    <property type="entry name" value="PRK06370.1-3"/>
    <property type="match status" value="1"/>
</dbReference>
<dbReference type="SUPFAM" id="SSF51905">
    <property type="entry name" value="FAD/NAD(P)-binding domain"/>
    <property type="match status" value="1"/>
</dbReference>
<accession>A0A1I3XSP4</accession>
<dbReference type="GO" id="GO:0016668">
    <property type="term" value="F:oxidoreductase activity, acting on a sulfur group of donors, NAD(P) as acceptor"/>
    <property type="evidence" value="ECO:0007669"/>
    <property type="project" value="InterPro"/>
</dbReference>
<reference evidence="14" key="1">
    <citation type="submission" date="2016-10" db="EMBL/GenBank/DDBJ databases">
        <authorList>
            <person name="Varghese N."/>
            <person name="Submissions S."/>
        </authorList>
    </citation>
    <scope>NUCLEOTIDE SEQUENCE [LARGE SCALE GENOMIC DNA]</scope>
    <source>
        <strain evidence="14">DSM 5918</strain>
    </source>
</reference>
<dbReference type="Pfam" id="PF07992">
    <property type="entry name" value="Pyr_redox_2"/>
    <property type="match status" value="1"/>
</dbReference>
<feature type="binding site" evidence="8">
    <location>
        <position position="342"/>
    </location>
    <ligand>
        <name>FAD</name>
        <dbReference type="ChEBI" id="CHEBI:57692"/>
    </ligand>
</feature>
<dbReference type="InterPro" id="IPR023753">
    <property type="entry name" value="FAD/NAD-binding_dom"/>
</dbReference>
<evidence type="ECO:0000313" key="14">
    <source>
        <dbReference type="Proteomes" id="UP000198635"/>
    </source>
</evidence>
<evidence type="ECO:0000259" key="12">
    <source>
        <dbReference type="Pfam" id="PF07992"/>
    </source>
</evidence>
<dbReference type="PANTHER" id="PTHR43014:SF2">
    <property type="entry name" value="MERCURIC REDUCTASE"/>
    <property type="match status" value="1"/>
</dbReference>